<gene>
    <name evidence="2" type="ORF">NDES1114_LOCUS19768</name>
</gene>
<protein>
    <recommendedName>
        <fullName evidence="3">Zinc finger CHCC-type domain-containing protein</fullName>
    </recommendedName>
</protein>
<name>A0A7S1MA43_NEODS</name>
<evidence type="ECO:0000313" key="2">
    <source>
        <dbReference type="EMBL" id="CAD9125762.1"/>
    </source>
</evidence>
<sequence>MRRTVVQQRYHGWHYHSPLVRIPDEYAMRTANSKQVVLTPKRDPKNKWGLHQVERMSVHPSVWGLERSNWANYNNKGGIICDVPPVPVYRTTIWCMGHIEWKQHHPRIFIKCPPGMVVACKWCRIKFINMSTEDDHDNGWQKDWDRIAQTPETMEQLMTPYRQLGGRIRKSNFQDGKMPHPDVYKTVYNPNVFYAKYMPEKCTEQPAQVEAGSGSTANTDAEAAQVSN</sequence>
<dbReference type="Gene3D" id="2.60.260.40">
    <property type="entry name" value="q5lls5 like domains"/>
    <property type="match status" value="1"/>
</dbReference>
<proteinExistence type="predicted"/>
<dbReference type="AlphaFoldDB" id="A0A7S1MA43"/>
<evidence type="ECO:0000256" key="1">
    <source>
        <dbReference type="SAM" id="MobiDB-lite"/>
    </source>
</evidence>
<feature type="compositionally biased region" description="Polar residues" evidence="1">
    <location>
        <begin position="213"/>
        <end position="228"/>
    </location>
</feature>
<feature type="region of interest" description="Disordered" evidence="1">
    <location>
        <begin position="205"/>
        <end position="228"/>
    </location>
</feature>
<evidence type="ECO:0008006" key="3">
    <source>
        <dbReference type="Google" id="ProtNLM"/>
    </source>
</evidence>
<dbReference type="EMBL" id="HBGF01029747">
    <property type="protein sequence ID" value="CAD9125762.1"/>
    <property type="molecule type" value="Transcribed_RNA"/>
</dbReference>
<reference evidence="2" key="1">
    <citation type="submission" date="2021-01" db="EMBL/GenBank/DDBJ databases">
        <authorList>
            <person name="Corre E."/>
            <person name="Pelletier E."/>
            <person name="Niang G."/>
            <person name="Scheremetjew M."/>
            <person name="Finn R."/>
            <person name="Kale V."/>
            <person name="Holt S."/>
            <person name="Cochrane G."/>
            <person name="Meng A."/>
            <person name="Brown T."/>
            <person name="Cohen L."/>
        </authorList>
    </citation>
    <scope>NUCLEOTIDE SEQUENCE</scope>
    <source>
        <strain evidence="2">CCAP 1951/1</strain>
    </source>
</reference>
<organism evidence="2">
    <name type="scientific">Neobodo designis</name>
    <name type="common">Flagellated protozoan</name>
    <name type="synonym">Bodo designis</name>
    <dbReference type="NCBI Taxonomy" id="312471"/>
    <lineage>
        <taxon>Eukaryota</taxon>
        <taxon>Discoba</taxon>
        <taxon>Euglenozoa</taxon>
        <taxon>Kinetoplastea</taxon>
        <taxon>Metakinetoplastina</taxon>
        <taxon>Neobodonida</taxon>
        <taxon>Neobodo</taxon>
    </lineage>
</organism>
<accession>A0A7S1MA43</accession>